<proteinExistence type="predicted"/>
<evidence type="ECO:0000313" key="2">
    <source>
        <dbReference type="Proteomes" id="UP000664132"/>
    </source>
</evidence>
<accession>A0A8H7WD63</accession>
<reference evidence="1" key="1">
    <citation type="submission" date="2021-02" db="EMBL/GenBank/DDBJ databases">
        <title>Genome sequence Cadophora malorum strain M34.</title>
        <authorList>
            <person name="Stefanovic E."/>
            <person name="Vu D."/>
            <person name="Scully C."/>
            <person name="Dijksterhuis J."/>
            <person name="Roader J."/>
            <person name="Houbraken J."/>
        </authorList>
    </citation>
    <scope>NUCLEOTIDE SEQUENCE</scope>
    <source>
        <strain evidence="1">M34</strain>
    </source>
</reference>
<dbReference type="InterPro" id="IPR032675">
    <property type="entry name" value="LRR_dom_sf"/>
</dbReference>
<dbReference type="OrthoDB" id="3496248at2759"/>
<dbReference type="Gene3D" id="3.80.10.10">
    <property type="entry name" value="Ribonuclease Inhibitor"/>
    <property type="match status" value="1"/>
</dbReference>
<dbReference type="Proteomes" id="UP000664132">
    <property type="component" value="Unassembled WGS sequence"/>
</dbReference>
<organism evidence="1 2">
    <name type="scientific">Cadophora malorum</name>
    <dbReference type="NCBI Taxonomy" id="108018"/>
    <lineage>
        <taxon>Eukaryota</taxon>
        <taxon>Fungi</taxon>
        <taxon>Dikarya</taxon>
        <taxon>Ascomycota</taxon>
        <taxon>Pezizomycotina</taxon>
        <taxon>Leotiomycetes</taxon>
        <taxon>Helotiales</taxon>
        <taxon>Ploettnerulaceae</taxon>
        <taxon>Cadophora</taxon>
    </lineage>
</organism>
<dbReference type="EMBL" id="JAFJYH010000045">
    <property type="protein sequence ID" value="KAG4422683.1"/>
    <property type="molecule type" value="Genomic_DNA"/>
</dbReference>
<dbReference type="SUPFAM" id="SSF52047">
    <property type="entry name" value="RNI-like"/>
    <property type="match status" value="1"/>
</dbReference>
<name>A0A8H7WD63_9HELO</name>
<gene>
    <name evidence="1" type="ORF">IFR04_004161</name>
</gene>
<protein>
    <submittedName>
        <fullName evidence="1">Uncharacterized protein</fullName>
    </submittedName>
</protein>
<sequence>MALVNNGTSVLTPESDHAISKGTPLLLEFLGPDILIMIFEQVCISSPQTLRSSRFLSRRVDQIVAPLSYRRITLSVKKLAAISGRNKREEIVRNLQAHARHIELRHLLDWDEVASLLFGCAQLDAITWACGREILQCYFPDAMRRLVRDKWPKMQIFNEFLDYPAMRQSGSFLMTFPASNMVSLKLHNRVSGQACEPLHRFLTACVNLKELALYDLKSPFEPTGGRLPAIKVLSTDLQSWPYTPENVYLVWDFAQLEEMEVPWHLLGLISKSMSPREFCRLRRLKTDYKWIGTDSPAEYRQYHTDRTSFLNSILDQTPGNQLLELDVMCYLPLFSLPALTRHGRSLRILRLLDASGFEVDGLVTPTTTVEDLTVLQSKCPNLTELIIGINIGCREAIAAFVALLSGFRNLRCITLYMQKVPNLYVTLGNDKALDFSKHFAEQMSKNKAGLPLSRVSINIGEFTMMNLPHRRIDFSKVEIDMSEVYRPRRLLSFSWDSEGQMSFEEVAGRGR</sequence>
<evidence type="ECO:0000313" key="1">
    <source>
        <dbReference type="EMBL" id="KAG4422683.1"/>
    </source>
</evidence>
<comment type="caution">
    <text evidence="1">The sequence shown here is derived from an EMBL/GenBank/DDBJ whole genome shotgun (WGS) entry which is preliminary data.</text>
</comment>
<keyword evidence="2" id="KW-1185">Reference proteome</keyword>
<dbReference type="AlphaFoldDB" id="A0A8H7WD63"/>